<dbReference type="EMBL" id="JAVLSJ010000004">
    <property type="protein sequence ID" value="MDR9848282.1"/>
    <property type="molecule type" value="Genomic_DNA"/>
</dbReference>
<feature type="transmembrane region" description="Helical" evidence="1">
    <location>
        <begin position="212"/>
        <end position="233"/>
    </location>
</feature>
<name>A0ABU2EJG5_9BURK</name>
<comment type="caution">
    <text evidence="2">The sequence shown here is derived from an EMBL/GenBank/DDBJ whole genome shotgun (WGS) entry which is preliminary data.</text>
</comment>
<keyword evidence="3" id="KW-1185">Reference proteome</keyword>
<dbReference type="Proteomes" id="UP001246576">
    <property type="component" value="Unassembled WGS sequence"/>
</dbReference>
<reference evidence="2" key="1">
    <citation type="submission" date="2023-09" db="EMBL/GenBank/DDBJ databases">
        <title>Description of first Herbaspirillum huttiense subsp. nephrolepsisexaltata and Herbaspirillum huttiense subsp. lycopersicon.</title>
        <authorList>
            <person name="Poudel M."/>
            <person name="Sharma A."/>
            <person name="Goss E."/>
            <person name="Tapia J.H."/>
            <person name="Harmon C.M."/>
            <person name="Jones J.B."/>
        </authorList>
    </citation>
    <scope>NUCLEOTIDE SEQUENCE</scope>
    <source>
        <strain evidence="2">SE1</strain>
    </source>
</reference>
<accession>A0ABU2EJG5</accession>
<protein>
    <submittedName>
        <fullName evidence="2">Uncharacterized protein</fullName>
    </submittedName>
</protein>
<keyword evidence="1" id="KW-1133">Transmembrane helix</keyword>
<evidence type="ECO:0000313" key="3">
    <source>
        <dbReference type="Proteomes" id="UP001246576"/>
    </source>
</evidence>
<organism evidence="2 3">
    <name type="scientific">Herbaspirillum huttiense subsp. lycopersici</name>
    <dbReference type="NCBI Taxonomy" id="3074428"/>
    <lineage>
        <taxon>Bacteria</taxon>
        <taxon>Pseudomonadati</taxon>
        <taxon>Pseudomonadota</taxon>
        <taxon>Betaproteobacteria</taxon>
        <taxon>Burkholderiales</taxon>
        <taxon>Oxalobacteraceae</taxon>
        <taxon>Herbaspirillum</taxon>
    </lineage>
</organism>
<proteinExistence type="predicted"/>
<sequence length="234" mass="25500">MSISIQTFLGPETDDLNLRFVQAFADLGFGVELHPEFVLTESPPVGALYLKITGTPSRICRLEPDVPLLVAFGYGVSPLGGRGKKRRTRLGVGSPCSYVAGSRTSAGRSPAAGVMQMLAMAILAKETGGYLRADGDAVSVNGDAAVEVAMQELAHFEEFNFDAYAHRFESWPPLDNDLPFTWPSEIVPPVKPAQIPAEAKKKKISILFGYKFSWFHLPGILLFIYFGVVTIIYS</sequence>
<keyword evidence="1" id="KW-0812">Transmembrane</keyword>
<keyword evidence="1" id="KW-0472">Membrane</keyword>
<dbReference type="RefSeq" id="WP_310159883.1">
    <property type="nucleotide sequence ID" value="NZ_JAVLSJ010000004.1"/>
</dbReference>
<evidence type="ECO:0000313" key="2">
    <source>
        <dbReference type="EMBL" id="MDR9848282.1"/>
    </source>
</evidence>
<gene>
    <name evidence="2" type="ORF">RI048_08670</name>
</gene>
<evidence type="ECO:0000256" key="1">
    <source>
        <dbReference type="SAM" id="Phobius"/>
    </source>
</evidence>